<organism evidence="2 3">
    <name type="scientific">Puccinia coronata f. sp. avenae</name>
    <dbReference type="NCBI Taxonomy" id="200324"/>
    <lineage>
        <taxon>Eukaryota</taxon>
        <taxon>Fungi</taxon>
        <taxon>Dikarya</taxon>
        <taxon>Basidiomycota</taxon>
        <taxon>Pucciniomycotina</taxon>
        <taxon>Pucciniomycetes</taxon>
        <taxon>Pucciniales</taxon>
        <taxon>Pucciniaceae</taxon>
        <taxon>Puccinia</taxon>
    </lineage>
</organism>
<feature type="compositionally biased region" description="Polar residues" evidence="1">
    <location>
        <begin position="494"/>
        <end position="504"/>
    </location>
</feature>
<name>A0A2N5UER7_9BASI</name>
<feature type="compositionally biased region" description="Low complexity" evidence="1">
    <location>
        <begin position="25"/>
        <end position="35"/>
    </location>
</feature>
<feature type="compositionally biased region" description="Basic and acidic residues" evidence="1">
    <location>
        <begin position="7"/>
        <end position="24"/>
    </location>
</feature>
<dbReference type="Proteomes" id="UP000235388">
    <property type="component" value="Unassembled WGS sequence"/>
</dbReference>
<proteinExistence type="predicted"/>
<gene>
    <name evidence="2" type="ORF">PCANC_20390</name>
</gene>
<protein>
    <submittedName>
        <fullName evidence="2">Uncharacterized protein</fullName>
    </submittedName>
</protein>
<evidence type="ECO:0000256" key="1">
    <source>
        <dbReference type="SAM" id="MobiDB-lite"/>
    </source>
</evidence>
<dbReference type="AlphaFoldDB" id="A0A2N5UER7"/>
<feature type="compositionally biased region" description="Polar residues" evidence="1">
    <location>
        <begin position="272"/>
        <end position="281"/>
    </location>
</feature>
<reference evidence="2 3" key="1">
    <citation type="submission" date="2017-11" db="EMBL/GenBank/DDBJ databases">
        <title>De novo assembly and phasing of dikaryotic genomes from two isolates of Puccinia coronata f. sp. avenae, the causal agent of oat crown rust.</title>
        <authorList>
            <person name="Miller M.E."/>
            <person name="Zhang Y."/>
            <person name="Omidvar V."/>
            <person name="Sperschneider J."/>
            <person name="Schwessinger B."/>
            <person name="Raley C."/>
            <person name="Palmer J.M."/>
            <person name="Garnica D."/>
            <person name="Upadhyaya N."/>
            <person name="Rathjen J."/>
            <person name="Taylor J.M."/>
            <person name="Park R.F."/>
            <person name="Dodds P.N."/>
            <person name="Hirsch C.D."/>
            <person name="Kianian S.F."/>
            <person name="Figueroa M."/>
        </authorList>
    </citation>
    <scope>NUCLEOTIDE SEQUENCE [LARGE SCALE GENOMIC DNA]</scope>
    <source>
        <strain evidence="2">12NC29</strain>
    </source>
</reference>
<feature type="compositionally biased region" description="Polar residues" evidence="1">
    <location>
        <begin position="48"/>
        <end position="73"/>
    </location>
</feature>
<sequence>MPSHLRNGKDLSFEQQRAAERAAERAQQLYQRAAEPPSTAGLPRVDEQPSSVEHQQTVKHPSTVRSSPPSAYTLSPAALERLRQSQEQQALVDGADQYILVGNGSNLPARDLQRAELQPAQLGVDEFEVAARDQQHAKKQGIVGFPDAKEYQQYNSVNHPCSFEQDRAGDHTSAAEFCSAAEFPITIGYCAEEQSDPASHRSTAGGYPPVGYTLGPAAIERLCRASKQQSNILAGQLRSPQDKAKLPMNSPFGGFLPGKYSSAGFQPVKASPPSSGETANYQHKLRRPNSLNSQLYDADTNKPLSPHELSSQRSRTVHQSLAPQSNIFPANTQTNKGTTSHYSQADASACLPGLYVSPRSSDAANANTVTPIASTASAIVAATGSEVDVSFSSPLANSTRYWTPAKHTPNNLTPALNHSEAHSLPLNPPSCSVPMRWTPGQPTLPEEQEDKIQSHDLHDAGREFPDAHGPSNSAPITPQVQKIEKHQGQRRSQPRSTSTLVLQS</sequence>
<feature type="compositionally biased region" description="Polar residues" evidence="1">
    <location>
        <begin position="470"/>
        <end position="480"/>
    </location>
</feature>
<feature type="compositionally biased region" description="Basic and acidic residues" evidence="1">
    <location>
        <begin position="450"/>
        <end position="466"/>
    </location>
</feature>
<feature type="compositionally biased region" description="Polar residues" evidence="1">
    <location>
        <begin position="308"/>
        <end position="330"/>
    </location>
</feature>
<keyword evidence="3" id="KW-1185">Reference proteome</keyword>
<comment type="caution">
    <text evidence="2">The sequence shown here is derived from an EMBL/GenBank/DDBJ whole genome shotgun (WGS) entry which is preliminary data.</text>
</comment>
<evidence type="ECO:0000313" key="2">
    <source>
        <dbReference type="EMBL" id="PLW36218.1"/>
    </source>
</evidence>
<feature type="region of interest" description="Disordered" evidence="1">
    <location>
        <begin position="412"/>
        <end position="504"/>
    </location>
</feature>
<dbReference type="EMBL" id="PGCJ01000243">
    <property type="protein sequence ID" value="PLW36218.1"/>
    <property type="molecule type" value="Genomic_DNA"/>
</dbReference>
<accession>A0A2N5UER7</accession>
<feature type="region of interest" description="Disordered" evidence="1">
    <location>
        <begin position="264"/>
        <end position="330"/>
    </location>
</feature>
<feature type="region of interest" description="Disordered" evidence="1">
    <location>
        <begin position="1"/>
        <end position="77"/>
    </location>
</feature>
<evidence type="ECO:0000313" key="3">
    <source>
        <dbReference type="Proteomes" id="UP000235388"/>
    </source>
</evidence>